<dbReference type="OrthoDB" id="60033at2759"/>
<name>A0A517LQC4_9PEZI</name>
<keyword evidence="1 2" id="KW-0597">Phosphoprotein</keyword>
<accession>A0A517LQC4</accession>
<dbReference type="Proteomes" id="UP000316270">
    <property type="component" value="Chromosome 19"/>
</dbReference>
<dbReference type="InterPro" id="IPR003594">
    <property type="entry name" value="HATPase_dom"/>
</dbReference>
<dbReference type="NCBIfam" id="TIGR00229">
    <property type="entry name" value="sensory_box"/>
    <property type="match status" value="1"/>
</dbReference>
<dbReference type="InterPro" id="IPR001789">
    <property type="entry name" value="Sig_transdc_resp-reg_receiver"/>
</dbReference>
<feature type="domain" description="PAS" evidence="6">
    <location>
        <begin position="556"/>
        <end position="626"/>
    </location>
</feature>
<dbReference type="Pfam" id="PF26131">
    <property type="entry name" value="PAS-like"/>
    <property type="match status" value="1"/>
</dbReference>
<dbReference type="Pfam" id="PF02518">
    <property type="entry name" value="HATPase_c"/>
    <property type="match status" value="1"/>
</dbReference>
<dbReference type="CDD" id="cd17546">
    <property type="entry name" value="REC_hyHK_CKI1_RcsC-like"/>
    <property type="match status" value="1"/>
</dbReference>
<keyword evidence="8" id="KW-1185">Reference proteome</keyword>
<dbReference type="SMART" id="SM00387">
    <property type="entry name" value="HATPase_c"/>
    <property type="match status" value="1"/>
</dbReference>
<evidence type="ECO:0000259" key="4">
    <source>
        <dbReference type="PROSITE" id="PS50109"/>
    </source>
</evidence>
<dbReference type="SMART" id="SM00388">
    <property type="entry name" value="HisKA"/>
    <property type="match status" value="1"/>
</dbReference>
<dbReference type="InterPro" id="IPR004358">
    <property type="entry name" value="Sig_transdc_His_kin-like_C"/>
</dbReference>
<organism evidence="7 8">
    <name type="scientific">Venturia effusa</name>
    <dbReference type="NCBI Taxonomy" id="50376"/>
    <lineage>
        <taxon>Eukaryota</taxon>
        <taxon>Fungi</taxon>
        <taxon>Dikarya</taxon>
        <taxon>Ascomycota</taxon>
        <taxon>Pezizomycotina</taxon>
        <taxon>Dothideomycetes</taxon>
        <taxon>Pleosporomycetidae</taxon>
        <taxon>Venturiales</taxon>
        <taxon>Venturiaceae</taxon>
        <taxon>Venturia</taxon>
    </lineage>
</organism>
<dbReference type="SUPFAM" id="SSF55785">
    <property type="entry name" value="PYP-like sensor domain (PAS domain)"/>
    <property type="match status" value="2"/>
</dbReference>
<dbReference type="Pfam" id="PF00512">
    <property type="entry name" value="HisKA"/>
    <property type="match status" value="1"/>
</dbReference>
<reference evidence="7 8" key="1">
    <citation type="submission" date="2019-07" db="EMBL/GenBank/DDBJ databases">
        <title>Finished genome of Venturia effusa.</title>
        <authorList>
            <person name="Young C.A."/>
            <person name="Cox M.P."/>
            <person name="Ganley A.R.D."/>
            <person name="David W.J."/>
        </authorList>
    </citation>
    <scope>NUCLEOTIDE SEQUENCE [LARGE SCALE GENOMIC DNA]</scope>
    <source>
        <strain evidence="8">albino</strain>
    </source>
</reference>
<dbReference type="Gene3D" id="3.30.565.10">
    <property type="entry name" value="Histidine kinase-like ATPase, C-terminal domain"/>
    <property type="match status" value="1"/>
</dbReference>
<dbReference type="PANTHER" id="PTHR43719:SF30">
    <property type="entry name" value="TWO-COMPONENT SYSTEM RESPONSE REGULATOR"/>
    <property type="match status" value="1"/>
</dbReference>
<dbReference type="PROSITE" id="PS50110">
    <property type="entry name" value="RESPONSE_REGULATORY"/>
    <property type="match status" value="1"/>
</dbReference>
<evidence type="ECO:0000313" key="8">
    <source>
        <dbReference type="Proteomes" id="UP000316270"/>
    </source>
</evidence>
<dbReference type="InterPro" id="IPR058846">
    <property type="entry name" value="PAS-like"/>
</dbReference>
<dbReference type="InterPro" id="IPR005467">
    <property type="entry name" value="His_kinase_dom"/>
</dbReference>
<evidence type="ECO:0000259" key="5">
    <source>
        <dbReference type="PROSITE" id="PS50110"/>
    </source>
</evidence>
<dbReference type="CDD" id="cd00130">
    <property type="entry name" value="PAS"/>
    <property type="match status" value="1"/>
</dbReference>
<dbReference type="InterPro" id="IPR036890">
    <property type="entry name" value="HATPase_C_sf"/>
</dbReference>
<dbReference type="InterPro" id="IPR003661">
    <property type="entry name" value="HisK_dim/P_dom"/>
</dbReference>
<feature type="domain" description="Response regulatory" evidence="5">
    <location>
        <begin position="1049"/>
        <end position="1180"/>
    </location>
</feature>
<dbReference type="InterPro" id="IPR035965">
    <property type="entry name" value="PAS-like_dom_sf"/>
</dbReference>
<dbReference type="CDD" id="cd00082">
    <property type="entry name" value="HisKA"/>
    <property type="match status" value="1"/>
</dbReference>
<dbReference type="PROSITE" id="PS50112">
    <property type="entry name" value="PAS"/>
    <property type="match status" value="1"/>
</dbReference>
<evidence type="ECO:0000259" key="6">
    <source>
        <dbReference type="PROSITE" id="PS50112"/>
    </source>
</evidence>
<protein>
    <recommendedName>
        <fullName evidence="9">Histidine kinase</fullName>
    </recommendedName>
</protein>
<dbReference type="Pfam" id="PF00072">
    <property type="entry name" value="Response_reg"/>
    <property type="match status" value="1"/>
</dbReference>
<evidence type="ECO:0000313" key="7">
    <source>
        <dbReference type="EMBL" id="QDS77854.1"/>
    </source>
</evidence>
<evidence type="ECO:0000256" key="3">
    <source>
        <dbReference type="SAM" id="MobiDB-lite"/>
    </source>
</evidence>
<dbReference type="SUPFAM" id="SSF47384">
    <property type="entry name" value="Homodimeric domain of signal transducing histidine kinase"/>
    <property type="match status" value="1"/>
</dbReference>
<dbReference type="GO" id="GO:0000155">
    <property type="term" value="F:phosphorelay sensor kinase activity"/>
    <property type="evidence" value="ECO:0007669"/>
    <property type="project" value="InterPro"/>
</dbReference>
<dbReference type="Gene3D" id="3.30.450.20">
    <property type="entry name" value="PAS domain"/>
    <property type="match status" value="2"/>
</dbReference>
<dbReference type="InterPro" id="IPR011006">
    <property type="entry name" value="CheY-like_superfamily"/>
</dbReference>
<dbReference type="Gene3D" id="1.10.287.130">
    <property type="match status" value="1"/>
</dbReference>
<dbReference type="InterPro" id="IPR050956">
    <property type="entry name" value="2C_system_His_kinase"/>
</dbReference>
<dbReference type="Gene3D" id="3.40.50.2300">
    <property type="match status" value="1"/>
</dbReference>
<dbReference type="SMART" id="SM00448">
    <property type="entry name" value="REC"/>
    <property type="match status" value="1"/>
</dbReference>
<gene>
    <name evidence="7" type="ORF">FKW77_000115</name>
</gene>
<proteinExistence type="predicted"/>
<dbReference type="AlphaFoldDB" id="A0A517LQC4"/>
<sequence>MSSQSGPGRVAPRDNRIDRHEMHDLATLGFLEALAQDPRPTLVLDLTLIGQTAQSPIVHRNPALRSHFALNELVSGRAKGHSDLEYIGFRDWIIHQPERKKPWSRPPMRSFNGYCWTAFTARSRYRVVSGVHEGVKVPETDASNSTEVTQELFPDPIQPTREGNDDGDSASVASTERYAFGCTDLSVPAKRFSPFVQFFRSVDWGSSAIGDMEDWPLQLHQMANFVMSDPTPAYVLWGNELAVIYNEAAIDILLDRHPRVMGMPLQEVYPEVWDQVSILIHKVQKTGTAIRVVDVPMLLNRRGRRDECFFSFQYQPIKDAKGTCLGVYESFNDVTKQNRASRRLSLLLAISTCSSVAKDMRDFWQLLLDAIGTNDTLPFLLLYTISETLDEASAALDPSPRSLDSAPLVELKGHIGLPTNHPAQVQKLRLSSAAEGFGSAMSKANDTGRPVFLSTKEGTLPAECVEGIDLRGIQEPATDVVVWPIVPNGLGDTIGFIVMGINPHVGIDDELKSFMNIMQQQIATSAAAVLLLEDEVRHREDVARQLHLRTQELLNSEMKFQRISDKSMVGIMTTDLEGTIVYSNEAYRQITGFASESAELSSWVDLFSEEAASSVLQVWKTLLDTREPVVAEFPLKKSWSKTLESGECLTGSTWILLSAFIDEDENGTAKSTLATITDISQQKWAEAHQTRRMEEAIELKRQQEAFVDMTSHEIRNPLSAIIQSADSISSSLASLFSYSTAPDSTHLLVPRTLLEENRDSADTITLCAQHQQNVVNDILTLSKMDSDMLSVTPVDVEPLKIVGHVVKMFESEALKYGISVSVTVEESFEALGLHNVKLDPSRLTQVLVNILGNALKFTRLAADKKIVIRIGGSTEDPSHVETDVQYIPPQETKVPSAFMNGASTVSGLCFMRIAIHDTGPGLKPMERERLFKRFGQGSPRTEVEYGGSGLGLFISKKLSELQGGGIGLASEPGQGSTFAFYVLAQRLNQPPPSPNPSASAESEKVIKAALPEHRSAQLLIQPRPSPPVLTGAVSEVLPTASAAIQRKLAILVVEDNLVNQRVLCKQLRNMGHIVYAANHGKEALEFLEKSTYWAANDGSGEHLDIILLDTEMPVMDGLTCARRIREAEREGKMTGHVPIVSVSANARSEQIEIARSVGMDEAICKPFRVAELIPKLDGLVKNYDP</sequence>
<feature type="region of interest" description="Disordered" evidence="3">
    <location>
        <begin position="138"/>
        <end position="170"/>
    </location>
</feature>
<evidence type="ECO:0008006" key="9">
    <source>
        <dbReference type="Google" id="ProtNLM"/>
    </source>
</evidence>
<dbReference type="SUPFAM" id="SSF55874">
    <property type="entry name" value="ATPase domain of HSP90 chaperone/DNA topoisomerase II/histidine kinase"/>
    <property type="match status" value="1"/>
</dbReference>
<dbReference type="PRINTS" id="PR00344">
    <property type="entry name" value="BCTRLSENSOR"/>
</dbReference>
<dbReference type="Pfam" id="PF08448">
    <property type="entry name" value="PAS_4"/>
    <property type="match status" value="2"/>
</dbReference>
<evidence type="ECO:0000256" key="1">
    <source>
        <dbReference type="ARBA" id="ARBA00022553"/>
    </source>
</evidence>
<dbReference type="InterPro" id="IPR036097">
    <property type="entry name" value="HisK_dim/P_sf"/>
</dbReference>
<dbReference type="SUPFAM" id="SSF52172">
    <property type="entry name" value="CheY-like"/>
    <property type="match status" value="1"/>
</dbReference>
<dbReference type="EMBL" id="CP042203">
    <property type="protein sequence ID" value="QDS77854.1"/>
    <property type="molecule type" value="Genomic_DNA"/>
</dbReference>
<evidence type="ECO:0000256" key="2">
    <source>
        <dbReference type="PROSITE-ProRule" id="PRU00169"/>
    </source>
</evidence>
<dbReference type="STRING" id="50376.A0A517LQC4"/>
<dbReference type="SMART" id="SM00091">
    <property type="entry name" value="PAS"/>
    <property type="match status" value="1"/>
</dbReference>
<dbReference type="PROSITE" id="PS50109">
    <property type="entry name" value="HIS_KIN"/>
    <property type="match status" value="1"/>
</dbReference>
<dbReference type="InterPro" id="IPR013656">
    <property type="entry name" value="PAS_4"/>
</dbReference>
<feature type="domain" description="Histidine kinase" evidence="4">
    <location>
        <begin position="709"/>
        <end position="986"/>
    </location>
</feature>
<feature type="modified residue" description="4-aspartylphosphate" evidence="2">
    <location>
        <position position="1109"/>
    </location>
</feature>
<dbReference type="InterPro" id="IPR000014">
    <property type="entry name" value="PAS"/>
</dbReference>
<dbReference type="PANTHER" id="PTHR43719">
    <property type="entry name" value="TWO-COMPONENT HISTIDINE KINASE"/>
    <property type="match status" value="1"/>
</dbReference>